<evidence type="ECO:0000313" key="1">
    <source>
        <dbReference type="EMBL" id="HJE39184.1"/>
    </source>
</evidence>
<gene>
    <name evidence="1" type="ORF">K8V47_05440</name>
</gene>
<dbReference type="SUPFAM" id="SSF110997">
    <property type="entry name" value="Sporulation related repeat"/>
    <property type="match status" value="1"/>
</dbReference>
<reference evidence="1" key="2">
    <citation type="submission" date="2021-09" db="EMBL/GenBank/DDBJ databases">
        <authorList>
            <person name="Gilroy R."/>
        </authorList>
    </citation>
    <scope>NUCLEOTIDE SEQUENCE</scope>
    <source>
        <strain evidence="1">4100</strain>
    </source>
</reference>
<reference evidence="1" key="1">
    <citation type="journal article" date="2021" name="PeerJ">
        <title>Extensive microbial diversity within the chicken gut microbiome revealed by metagenomics and culture.</title>
        <authorList>
            <person name="Gilroy R."/>
            <person name="Ravi A."/>
            <person name="Getino M."/>
            <person name="Pursley I."/>
            <person name="Horton D.L."/>
            <person name="Alikhan N.F."/>
            <person name="Baker D."/>
            <person name="Gharbi K."/>
            <person name="Hall N."/>
            <person name="Watson M."/>
            <person name="Adriaenssens E.M."/>
            <person name="Foster-Nyarko E."/>
            <person name="Jarju S."/>
            <person name="Secka A."/>
            <person name="Antonio M."/>
            <person name="Oren A."/>
            <person name="Chaudhuri R.R."/>
            <person name="La Ragione R."/>
            <person name="Hildebrand F."/>
            <person name="Pallen M.J."/>
        </authorList>
    </citation>
    <scope>NUCLEOTIDE SEQUENCE</scope>
    <source>
        <strain evidence="1">4100</strain>
    </source>
</reference>
<dbReference type="Proteomes" id="UP000711407">
    <property type="component" value="Unassembled WGS sequence"/>
</dbReference>
<comment type="caution">
    <text evidence="1">The sequence shown here is derived from an EMBL/GenBank/DDBJ whole genome shotgun (WGS) entry which is preliminary data.</text>
</comment>
<organism evidence="1 2">
    <name type="scientific">Candidatus Amulumruptor caecigallinarius</name>
    <dbReference type="NCBI Taxonomy" id="2109911"/>
    <lineage>
        <taxon>Bacteria</taxon>
        <taxon>Pseudomonadati</taxon>
        <taxon>Bacteroidota</taxon>
        <taxon>Bacteroidia</taxon>
        <taxon>Bacteroidales</taxon>
        <taxon>Muribaculaceae</taxon>
        <taxon>Candidatus Amulumruptor</taxon>
    </lineage>
</organism>
<proteinExistence type="predicted"/>
<evidence type="ECO:0008006" key="3">
    <source>
        <dbReference type="Google" id="ProtNLM"/>
    </source>
</evidence>
<dbReference type="InterPro" id="IPR036680">
    <property type="entry name" value="SPOR-like_sf"/>
</dbReference>
<accession>A0A921E8E6</accession>
<sequence>MTYPRLRQRAFLPAAAIMLAAALFVGCKPSEKHYREAYETTIKARHAGEDEYLDSVARAGMQTGGRPAIIHVGDSTLQYRVEWIRPVSEGNTTTQAASGATAKPQKPFCIVVGQFKQRFNAREMCRRLQSYGYADAMIFQSSEPRYFVAADTIGSPLRTLQMLDSVKSDTRLRLKPPFPAVIQPAQRAY</sequence>
<protein>
    <recommendedName>
        <fullName evidence="3">SPOR domain-containing protein</fullName>
    </recommendedName>
</protein>
<dbReference type="EMBL" id="DYXT01000028">
    <property type="protein sequence ID" value="HJE39184.1"/>
    <property type="molecule type" value="Genomic_DNA"/>
</dbReference>
<name>A0A921E8E6_9BACT</name>
<dbReference type="AlphaFoldDB" id="A0A921E8E6"/>
<evidence type="ECO:0000313" key="2">
    <source>
        <dbReference type="Proteomes" id="UP000711407"/>
    </source>
</evidence>
<dbReference type="PROSITE" id="PS51257">
    <property type="entry name" value="PROKAR_LIPOPROTEIN"/>
    <property type="match status" value="1"/>
</dbReference>
<dbReference type="GO" id="GO:0042834">
    <property type="term" value="F:peptidoglycan binding"/>
    <property type="evidence" value="ECO:0007669"/>
    <property type="project" value="InterPro"/>
</dbReference>